<dbReference type="EMBL" id="JARIHO010000125">
    <property type="protein sequence ID" value="KAJ7301848.1"/>
    <property type="molecule type" value="Genomic_DNA"/>
</dbReference>
<evidence type="ECO:0000256" key="2">
    <source>
        <dbReference type="SAM" id="Phobius"/>
    </source>
</evidence>
<name>A0AAD6YYL3_9AGAR</name>
<dbReference type="Proteomes" id="UP001218218">
    <property type="component" value="Unassembled WGS sequence"/>
</dbReference>
<gene>
    <name evidence="4" type="ORF">DFH08DRAFT_945907</name>
</gene>
<keyword evidence="3" id="KW-0732">Signal</keyword>
<evidence type="ECO:0000256" key="1">
    <source>
        <dbReference type="SAM" id="MobiDB-lite"/>
    </source>
</evidence>
<protein>
    <submittedName>
        <fullName evidence="4">Uncharacterized protein</fullName>
    </submittedName>
</protein>
<feature type="chain" id="PRO_5041962283" evidence="3">
    <location>
        <begin position="18"/>
        <end position="398"/>
    </location>
</feature>
<proteinExistence type="predicted"/>
<keyword evidence="2" id="KW-0812">Transmembrane</keyword>
<comment type="caution">
    <text evidence="4">The sequence shown here is derived from an EMBL/GenBank/DDBJ whole genome shotgun (WGS) entry which is preliminary data.</text>
</comment>
<keyword evidence="2" id="KW-1133">Transmembrane helix</keyword>
<organism evidence="4 5">
    <name type="scientific">Mycena albidolilacea</name>
    <dbReference type="NCBI Taxonomy" id="1033008"/>
    <lineage>
        <taxon>Eukaryota</taxon>
        <taxon>Fungi</taxon>
        <taxon>Dikarya</taxon>
        <taxon>Basidiomycota</taxon>
        <taxon>Agaricomycotina</taxon>
        <taxon>Agaricomycetes</taxon>
        <taxon>Agaricomycetidae</taxon>
        <taxon>Agaricales</taxon>
        <taxon>Marasmiineae</taxon>
        <taxon>Mycenaceae</taxon>
        <taxon>Mycena</taxon>
    </lineage>
</organism>
<dbReference type="AlphaFoldDB" id="A0AAD6YYL3"/>
<reference evidence="4" key="1">
    <citation type="submission" date="2023-03" db="EMBL/GenBank/DDBJ databases">
        <title>Massive genome expansion in bonnet fungi (Mycena s.s.) driven by repeated elements and novel gene families across ecological guilds.</title>
        <authorList>
            <consortium name="Lawrence Berkeley National Laboratory"/>
            <person name="Harder C.B."/>
            <person name="Miyauchi S."/>
            <person name="Viragh M."/>
            <person name="Kuo A."/>
            <person name="Thoen E."/>
            <person name="Andreopoulos B."/>
            <person name="Lu D."/>
            <person name="Skrede I."/>
            <person name="Drula E."/>
            <person name="Henrissat B."/>
            <person name="Morin E."/>
            <person name="Kohler A."/>
            <person name="Barry K."/>
            <person name="LaButti K."/>
            <person name="Morin E."/>
            <person name="Salamov A."/>
            <person name="Lipzen A."/>
            <person name="Mereny Z."/>
            <person name="Hegedus B."/>
            <person name="Baldrian P."/>
            <person name="Stursova M."/>
            <person name="Weitz H."/>
            <person name="Taylor A."/>
            <person name="Grigoriev I.V."/>
            <person name="Nagy L.G."/>
            <person name="Martin F."/>
            <person name="Kauserud H."/>
        </authorList>
    </citation>
    <scope>NUCLEOTIDE SEQUENCE</scope>
    <source>
        <strain evidence="4">CBHHK002</strain>
    </source>
</reference>
<feature type="transmembrane region" description="Helical" evidence="2">
    <location>
        <begin position="258"/>
        <end position="281"/>
    </location>
</feature>
<feature type="region of interest" description="Disordered" evidence="1">
    <location>
        <begin position="309"/>
        <end position="338"/>
    </location>
</feature>
<evidence type="ECO:0000313" key="4">
    <source>
        <dbReference type="EMBL" id="KAJ7301848.1"/>
    </source>
</evidence>
<feature type="region of interest" description="Disordered" evidence="1">
    <location>
        <begin position="357"/>
        <end position="398"/>
    </location>
</feature>
<sequence>MRRTSLSLVLAASLSNALVNITVDDSDASSVSFSSHKCLTLPPDEAGRSWQVSPGKFVHSCHNQTLRRCDEAGATVRFNFTGVAVYLVYPPWPHEMTLTATLDSNPPVFLTLPVQSSFYPGTDSSAPVWGLSGLPNTEHSLTISRHDGVSVYVDGFMYTARCDSSLCRRRKGGTEPESPTDTDEGPAETGADTEADSIPVPNSSSSVGSSTSTSASSSTASSSAVSSTPPAIPPVSSSAPPPTPTISQLAASRSDHTLGIILGTVLGVLSLAMAILAFFFYRRYRRRRPSPSAEAYAENLPPPYAVSYVSSSEATRPPSMRERSDRFSDMHTPAGTPLTRSPVISFLTSLSSKSMRVTHESASGLGLQKGGDGSASDGGESEAPLETRFSPPGYEAEQ</sequence>
<keyword evidence="2" id="KW-0472">Membrane</keyword>
<feature type="region of interest" description="Disordered" evidence="1">
    <location>
        <begin position="168"/>
        <end position="248"/>
    </location>
</feature>
<feature type="compositionally biased region" description="Low complexity" evidence="1">
    <location>
        <begin position="197"/>
        <end position="238"/>
    </location>
</feature>
<feature type="compositionally biased region" description="Basic and acidic residues" evidence="1">
    <location>
        <begin position="319"/>
        <end position="329"/>
    </location>
</feature>
<feature type="compositionally biased region" description="Acidic residues" evidence="1">
    <location>
        <begin position="178"/>
        <end position="195"/>
    </location>
</feature>
<keyword evidence="5" id="KW-1185">Reference proteome</keyword>
<accession>A0AAD6YYL3</accession>
<evidence type="ECO:0000313" key="5">
    <source>
        <dbReference type="Proteomes" id="UP001218218"/>
    </source>
</evidence>
<feature type="signal peptide" evidence="3">
    <location>
        <begin position="1"/>
        <end position="17"/>
    </location>
</feature>
<evidence type="ECO:0000256" key="3">
    <source>
        <dbReference type="SAM" id="SignalP"/>
    </source>
</evidence>
<dbReference type="Gene3D" id="2.60.120.260">
    <property type="entry name" value="Galactose-binding domain-like"/>
    <property type="match status" value="1"/>
</dbReference>